<evidence type="ECO:0000259" key="1">
    <source>
        <dbReference type="Pfam" id="PF13590"/>
    </source>
</evidence>
<dbReference type="InterPro" id="IPR025411">
    <property type="entry name" value="DUF4136"/>
</dbReference>
<name>D6PDH5_9BACT</name>
<evidence type="ECO:0000313" key="2">
    <source>
        <dbReference type="EMBL" id="ADD93776.1"/>
    </source>
</evidence>
<proteinExistence type="predicted"/>
<protein>
    <recommendedName>
        <fullName evidence="1">DUF4136 domain-containing protein</fullName>
    </recommendedName>
</protein>
<dbReference type="AlphaFoldDB" id="D6PDH5"/>
<dbReference type="EMBL" id="GU942997">
    <property type="protein sequence ID" value="ADD93776.1"/>
    <property type="molecule type" value="Genomic_DNA"/>
</dbReference>
<accession>D6PDH5</accession>
<sequence>MNVEKISFFDLSNYQTFGVKVFAPSDDVKVSPFTVQAFEKEFNEQMMNLGLKQSPESQITLKVSLSVEEDSKRSSFRYRNSYYSNYLYDDYDDVDRMFLRVSIFETATEDPLWTGVRQAKYVNDSLVLSSEEISKYVNSFLNEIISS</sequence>
<feature type="domain" description="DUF4136" evidence="1">
    <location>
        <begin position="10"/>
        <end position="145"/>
    </location>
</feature>
<reference evidence="2" key="1">
    <citation type="journal article" date="2010" name="ISME J.">
        <title>Metagenome of the Mediterranean deep chlorophyll maximum studied by direct and fosmid library 454 pyrosequencing.</title>
        <authorList>
            <person name="Ghai R."/>
            <person name="Martin-Cuadrado A.B."/>
            <person name="Molto A.G."/>
            <person name="Heredia I.G."/>
            <person name="Cabrera R."/>
            <person name="Martin J."/>
            <person name="Verdu M."/>
            <person name="Deschamps P."/>
            <person name="Moreira D."/>
            <person name="Lopez-Garcia P."/>
            <person name="Mira A."/>
            <person name="Rodriguez-Valera F."/>
        </authorList>
    </citation>
    <scope>NUCLEOTIDE SEQUENCE</scope>
</reference>
<dbReference type="Pfam" id="PF13590">
    <property type="entry name" value="DUF4136"/>
    <property type="match status" value="1"/>
</dbReference>
<organism evidence="2">
    <name type="scientific">uncultured marine bacterium MedDCM-OCT-S05-C259</name>
    <dbReference type="NCBI Taxonomy" id="743065"/>
    <lineage>
        <taxon>Bacteria</taxon>
        <taxon>environmental samples</taxon>
    </lineage>
</organism>